<dbReference type="EMBL" id="DVIQ01000043">
    <property type="protein sequence ID" value="HIS31508.1"/>
    <property type="molecule type" value="Genomic_DNA"/>
</dbReference>
<dbReference type="PANTHER" id="PTHR40469">
    <property type="entry name" value="SECRETED GLYCOSYL HYDROLASE"/>
    <property type="match status" value="1"/>
</dbReference>
<accession>A0A9D1ET88</accession>
<protein>
    <submittedName>
        <fullName evidence="2">ThuA domain-containing protein</fullName>
    </submittedName>
</protein>
<reference evidence="2" key="2">
    <citation type="journal article" date="2021" name="PeerJ">
        <title>Extensive microbial diversity within the chicken gut microbiome revealed by metagenomics and culture.</title>
        <authorList>
            <person name="Gilroy R."/>
            <person name="Ravi A."/>
            <person name="Getino M."/>
            <person name="Pursley I."/>
            <person name="Horton D.L."/>
            <person name="Alikhan N.F."/>
            <person name="Baker D."/>
            <person name="Gharbi K."/>
            <person name="Hall N."/>
            <person name="Watson M."/>
            <person name="Adriaenssens E.M."/>
            <person name="Foster-Nyarko E."/>
            <person name="Jarju S."/>
            <person name="Secka A."/>
            <person name="Antonio M."/>
            <person name="Oren A."/>
            <person name="Chaudhuri R.R."/>
            <person name="La Ragione R."/>
            <person name="Hildebrand F."/>
            <person name="Pallen M.J."/>
        </authorList>
    </citation>
    <scope>NUCLEOTIDE SEQUENCE</scope>
    <source>
        <strain evidence="2">CHK190-19873</strain>
    </source>
</reference>
<reference evidence="2" key="1">
    <citation type="submission" date="2020-10" db="EMBL/GenBank/DDBJ databases">
        <authorList>
            <person name="Gilroy R."/>
        </authorList>
    </citation>
    <scope>NUCLEOTIDE SEQUENCE</scope>
    <source>
        <strain evidence="2">CHK190-19873</strain>
    </source>
</reference>
<dbReference type="AlphaFoldDB" id="A0A9D1ET88"/>
<gene>
    <name evidence="2" type="ORF">IAB44_08205</name>
</gene>
<feature type="domain" description="ThuA-like" evidence="1">
    <location>
        <begin position="3"/>
        <end position="214"/>
    </location>
</feature>
<sequence length="218" mass="24391">MKKALIFYGGWDGHTPKETAYLFKNLLEAEQYEVAVADTLSVLDNYEEITKYDLFIPVWTMGSISADQCRNISRAVEEGAGIAGCHGGMCDSFRESTDWQFMTGSQWVAHPGGEVDYTVNLKPGTPFTEGLEDFSIHSEQYYVHVDPAVTVYATTCFPVVDGPHSSNGKVNIPVVYTKLWGKGKVFYCSLGHTYQIFETIPAAKEIMRRGFLWASRLD</sequence>
<organism evidence="2 3">
    <name type="scientific">Candidatus Limivivens intestinipullorum</name>
    <dbReference type="NCBI Taxonomy" id="2840858"/>
    <lineage>
        <taxon>Bacteria</taxon>
        <taxon>Bacillati</taxon>
        <taxon>Bacillota</taxon>
        <taxon>Clostridia</taxon>
        <taxon>Lachnospirales</taxon>
        <taxon>Lachnospiraceae</taxon>
        <taxon>Lachnospiraceae incertae sedis</taxon>
        <taxon>Candidatus Limivivens</taxon>
    </lineage>
</organism>
<dbReference type="PANTHER" id="PTHR40469:SF2">
    <property type="entry name" value="GALACTOSE-BINDING DOMAIN-LIKE SUPERFAMILY PROTEIN"/>
    <property type="match status" value="1"/>
</dbReference>
<dbReference type="InterPro" id="IPR029010">
    <property type="entry name" value="ThuA-like"/>
</dbReference>
<evidence type="ECO:0000313" key="3">
    <source>
        <dbReference type="Proteomes" id="UP000823935"/>
    </source>
</evidence>
<name>A0A9D1ET88_9FIRM</name>
<dbReference type="Proteomes" id="UP000823935">
    <property type="component" value="Unassembled WGS sequence"/>
</dbReference>
<dbReference type="InterPro" id="IPR029062">
    <property type="entry name" value="Class_I_gatase-like"/>
</dbReference>
<dbReference type="Gene3D" id="3.40.50.880">
    <property type="match status" value="1"/>
</dbReference>
<evidence type="ECO:0000313" key="2">
    <source>
        <dbReference type="EMBL" id="HIS31508.1"/>
    </source>
</evidence>
<dbReference type="Pfam" id="PF06283">
    <property type="entry name" value="ThuA"/>
    <property type="match status" value="1"/>
</dbReference>
<evidence type="ECO:0000259" key="1">
    <source>
        <dbReference type="Pfam" id="PF06283"/>
    </source>
</evidence>
<proteinExistence type="predicted"/>
<dbReference type="SUPFAM" id="SSF52317">
    <property type="entry name" value="Class I glutamine amidotransferase-like"/>
    <property type="match status" value="1"/>
</dbReference>
<comment type="caution">
    <text evidence="2">The sequence shown here is derived from an EMBL/GenBank/DDBJ whole genome shotgun (WGS) entry which is preliminary data.</text>
</comment>